<dbReference type="EC" id="3.2.2.n1" evidence="3"/>
<comment type="similarity">
    <text evidence="2 3">Belongs to the LOG family.</text>
</comment>
<evidence type="ECO:0000256" key="2">
    <source>
        <dbReference type="ARBA" id="ARBA00006763"/>
    </source>
</evidence>
<dbReference type="OrthoDB" id="9801098at2"/>
<dbReference type="EMBL" id="FNBN01000005">
    <property type="protein sequence ID" value="SDG62303.1"/>
    <property type="molecule type" value="Genomic_DNA"/>
</dbReference>
<name>A0A1G7VRC7_CHIFI</name>
<keyword evidence="3" id="KW-0378">Hydrolase</keyword>
<dbReference type="NCBIfam" id="TIGR00730">
    <property type="entry name" value="Rossman fold protein, TIGR00730 family"/>
    <property type="match status" value="1"/>
</dbReference>
<dbReference type="GO" id="GO:0009691">
    <property type="term" value="P:cytokinin biosynthetic process"/>
    <property type="evidence" value="ECO:0007669"/>
    <property type="project" value="UniProtKB-UniRule"/>
</dbReference>
<dbReference type="PANTHER" id="PTHR31223">
    <property type="entry name" value="LOG FAMILY PROTEIN YJL055W"/>
    <property type="match status" value="1"/>
</dbReference>
<reference evidence="4 5" key="1">
    <citation type="submission" date="2016-10" db="EMBL/GenBank/DDBJ databases">
        <authorList>
            <person name="de Groot N.N."/>
        </authorList>
    </citation>
    <scope>NUCLEOTIDE SEQUENCE [LARGE SCALE GENOMIC DNA]</scope>
    <source>
        <strain evidence="4 5">DSM 527</strain>
    </source>
</reference>
<evidence type="ECO:0000256" key="1">
    <source>
        <dbReference type="ARBA" id="ARBA00000274"/>
    </source>
</evidence>
<accession>A0A1G7VRC7</accession>
<gene>
    <name evidence="4" type="ORF">SAMN04488121_105236</name>
</gene>
<dbReference type="GO" id="GO:0005829">
    <property type="term" value="C:cytosol"/>
    <property type="evidence" value="ECO:0007669"/>
    <property type="project" value="TreeGrafter"/>
</dbReference>
<evidence type="ECO:0000256" key="3">
    <source>
        <dbReference type="RuleBase" id="RU363015"/>
    </source>
</evidence>
<dbReference type="Pfam" id="PF03641">
    <property type="entry name" value="Lysine_decarbox"/>
    <property type="match status" value="1"/>
</dbReference>
<organism evidence="4 5">
    <name type="scientific">Chitinophaga filiformis</name>
    <name type="common">Myxococcus filiformis</name>
    <name type="synonym">Flexibacter filiformis</name>
    <dbReference type="NCBI Taxonomy" id="104663"/>
    <lineage>
        <taxon>Bacteria</taxon>
        <taxon>Pseudomonadati</taxon>
        <taxon>Bacteroidota</taxon>
        <taxon>Chitinophagia</taxon>
        <taxon>Chitinophagales</taxon>
        <taxon>Chitinophagaceae</taxon>
        <taxon>Chitinophaga</taxon>
    </lineage>
</organism>
<evidence type="ECO:0000313" key="5">
    <source>
        <dbReference type="Proteomes" id="UP000199045"/>
    </source>
</evidence>
<sequence>MNNIAIFCGSNFGNDPIYTSLTKELGSCIVKNKLRLIYGGAAVGLMGVVADQVLSLGGEVVGVLPEKISNTEIAHKSLTELHVVATMHERKAMMANLADCFVAIPGGIGTLEEIIEVFTWAQLGFHSKPCGILNVNGYYDKLQELLMTMCNAGFLSEYHMKSLVFDDDPERLLNTLLQQKIVYQPKWVK</sequence>
<protein>
    <recommendedName>
        <fullName evidence="3">Cytokinin riboside 5'-monophosphate phosphoribohydrolase</fullName>
        <ecNumber evidence="3">3.2.2.n1</ecNumber>
    </recommendedName>
</protein>
<evidence type="ECO:0000313" key="4">
    <source>
        <dbReference type="EMBL" id="SDG62303.1"/>
    </source>
</evidence>
<dbReference type="STRING" id="104663.SAMN04488121_105236"/>
<keyword evidence="3" id="KW-0203">Cytokinin biosynthesis</keyword>
<dbReference type="AlphaFoldDB" id="A0A1G7VRC7"/>
<proteinExistence type="inferred from homology"/>
<dbReference type="RefSeq" id="WP_089834889.1">
    <property type="nucleotide sequence ID" value="NZ_FNBN01000005.1"/>
</dbReference>
<dbReference type="GO" id="GO:0008714">
    <property type="term" value="F:AMP nucleosidase activity"/>
    <property type="evidence" value="ECO:0007669"/>
    <property type="project" value="UniProtKB-EC"/>
</dbReference>
<dbReference type="InterPro" id="IPR005269">
    <property type="entry name" value="LOG"/>
</dbReference>
<dbReference type="SUPFAM" id="SSF102405">
    <property type="entry name" value="MCP/YpsA-like"/>
    <property type="match status" value="1"/>
</dbReference>
<dbReference type="Proteomes" id="UP000199045">
    <property type="component" value="Unassembled WGS sequence"/>
</dbReference>
<dbReference type="PANTHER" id="PTHR31223:SF70">
    <property type="entry name" value="LOG FAMILY PROTEIN YJL055W"/>
    <property type="match status" value="1"/>
</dbReference>
<dbReference type="InterPro" id="IPR031100">
    <property type="entry name" value="LOG_fam"/>
</dbReference>
<dbReference type="Gene3D" id="3.40.50.450">
    <property type="match status" value="1"/>
</dbReference>
<comment type="catalytic activity">
    <reaction evidence="1">
        <text>AMP + H2O = D-ribose 5-phosphate + adenine</text>
        <dbReference type="Rhea" id="RHEA:20129"/>
        <dbReference type="ChEBI" id="CHEBI:15377"/>
        <dbReference type="ChEBI" id="CHEBI:16708"/>
        <dbReference type="ChEBI" id="CHEBI:78346"/>
        <dbReference type="ChEBI" id="CHEBI:456215"/>
        <dbReference type="EC" id="3.2.2.4"/>
    </reaction>
</comment>